<proteinExistence type="predicted"/>
<dbReference type="OrthoDB" id="580741at2"/>
<gene>
    <name evidence="1" type="ORF">EV655_106143</name>
</gene>
<organism evidence="1 2">
    <name type="scientific">Rhodovulum euryhalinum</name>
    <dbReference type="NCBI Taxonomy" id="35805"/>
    <lineage>
        <taxon>Bacteria</taxon>
        <taxon>Pseudomonadati</taxon>
        <taxon>Pseudomonadota</taxon>
        <taxon>Alphaproteobacteria</taxon>
        <taxon>Rhodobacterales</taxon>
        <taxon>Paracoccaceae</taxon>
        <taxon>Rhodovulum</taxon>
    </lineage>
</organism>
<evidence type="ECO:0000313" key="2">
    <source>
        <dbReference type="Proteomes" id="UP000295142"/>
    </source>
</evidence>
<keyword evidence="2" id="KW-1185">Reference proteome</keyword>
<dbReference type="Proteomes" id="UP000295142">
    <property type="component" value="Unassembled WGS sequence"/>
</dbReference>
<dbReference type="RefSeq" id="WP_132543980.1">
    <property type="nucleotide sequence ID" value="NZ_SLWW01000006.1"/>
</dbReference>
<accession>A0A4R2KDI8</accession>
<name>A0A4R2KDI8_9RHOB</name>
<comment type="caution">
    <text evidence="1">The sequence shown here is derived from an EMBL/GenBank/DDBJ whole genome shotgun (WGS) entry which is preliminary data.</text>
</comment>
<dbReference type="AlphaFoldDB" id="A0A4R2KDI8"/>
<dbReference type="EMBL" id="SLWW01000006">
    <property type="protein sequence ID" value="TCO71651.1"/>
    <property type="molecule type" value="Genomic_DNA"/>
</dbReference>
<evidence type="ECO:0000313" key="1">
    <source>
        <dbReference type="EMBL" id="TCO71651.1"/>
    </source>
</evidence>
<sequence>MKLDVAFWDRQAPNSYTYLLTPGGTVPAQGRWFGVFLHTPAPQDTARLAYLSHILQTLQNPMLYHSLSFLFVEAGGTGGRDIAGLGAALLARGWGPDGTAGFHWLPDAATLASTASLPMIPLVDRRRARYGVLLDAPETRPLVVLDEGAQAASVRLAGPRGKAIMVEATAADDGFSLTCEGAVGLVRATGRGSPGAPFFATTTTGAAIEIPAAGPWAGCLQADGALATPVSELVLGLRYELTAPGAPELSGPLACPAMTAPDGLAGQAARLSLSPGDPLDPARSALTLDPGGPGFVSAFRTRTGTPIALAPAPDEPGRLVFNRGNGAVRYLTLDGSFAASLPGGAEAGEFLCGLSGVEYVAFRAGDRFVFSAGRPATAGVTLAQGAPAFETDADGAATTAWMTIRDAQGTASRAYVAAPDHAPFFAAAPGGPDPMQLGFLPLGRIALAPGDAAPFFPVLPYAAMTATGTPAETICAFEFSYLNPLRRAAIAKAAAAQDGAAEAGTTHALTPQGHKATFRDGRWIALDIAAMSGPGTDVAIRFEAPDGEALPGPLQDAFLTNQQFLVITRDNGNLGRFRPRITMSGWRFDLDLSQNTAAGSYRNVLIFKAANASLAQLAAQPRLWTGVAAFTADDDPEGAYLSAWLTAYLDEARRLYDGGRGVAALGAFCRLIDDPDWNGVLALNVSVDPGNLAPEIEALLAGVDQSLFAAHHIGNRVNHVAPAADGDLRIASSVFGLIHYTDPADTSGRGEIAYLATPDDYDFRVLTLEAVFENAALAHFSNRSLLVANRLFGDRVLDKAPEGQEARNALTLIGTYRQTDGVPSYTFATAPGTAGTFLLGGNALSAVTVTRTTMSVSPETAGAGGAGGGYVARFGLWGHLGFRERPDFDLLSFERLGFGNLALEMRLAPVAAQAPGQGTDFARSFSFRTGGMVFGDAPLRQIGQGETPPPGTEANLVRAGSLLTAFPLKVKGLVGGNAATPPDSLGYRVLTTTEPAGFRPADLSGGDWHGLAFEMTLGAKGALAGKAVIAADLVLAWRPGGADGPDIAPLFRLSGPEGISLAFDIEGVVRFGARDVALNRIRRIADSPAPDMFVMIFESIGLSVLTLSFPPAGTTNVYLMGGLGADKKGGEVTPTLGWIGGYKAREAKS</sequence>
<reference evidence="1 2" key="1">
    <citation type="submission" date="2019-03" db="EMBL/GenBank/DDBJ databases">
        <title>Genomic Encyclopedia of Type Strains, Phase IV (KMG-IV): sequencing the most valuable type-strain genomes for metagenomic binning, comparative biology and taxonomic classification.</title>
        <authorList>
            <person name="Goeker M."/>
        </authorList>
    </citation>
    <scope>NUCLEOTIDE SEQUENCE [LARGE SCALE GENOMIC DNA]</scope>
    <source>
        <strain evidence="1 2">DSM 4868</strain>
    </source>
</reference>
<protein>
    <submittedName>
        <fullName evidence="1">Uncharacterized protein</fullName>
    </submittedName>
</protein>